<gene>
    <name evidence="1" type="ORF">BDY17DRAFT_309298</name>
</gene>
<evidence type="ECO:0000313" key="1">
    <source>
        <dbReference type="EMBL" id="KAF2483942.1"/>
    </source>
</evidence>
<dbReference type="EMBL" id="MU001634">
    <property type="protein sequence ID" value="KAF2483942.1"/>
    <property type="molecule type" value="Genomic_DNA"/>
</dbReference>
<evidence type="ECO:0008006" key="3">
    <source>
        <dbReference type="Google" id="ProtNLM"/>
    </source>
</evidence>
<protein>
    <recommendedName>
        <fullName evidence="3">F-box domain-containing protein</fullName>
    </recommendedName>
</protein>
<keyword evidence="2" id="KW-1185">Reference proteome</keyword>
<evidence type="ECO:0000313" key="2">
    <source>
        <dbReference type="Proteomes" id="UP000799767"/>
    </source>
</evidence>
<organism evidence="1 2">
    <name type="scientific">Neohortaea acidophila</name>
    <dbReference type="NCBI Taxonomy" id="245834"/>
    <lineage>
        <taxon>Eukaryota</taxon>
        <taxon>Fungi</taxon>
        <taxon>Dikarya</taxon>
        <taxon>Ascomycota</taxon>
        <taxon>Pezizomycotina</taxon>
        <taxon>Dothideomycetes</taxon>
        <taxon>Dothideomycetidae</taxon>
        <taxon>Mycosphaerellales</taxon>
        <taxon>Teratosphaeriaceae</taxon>
        <taxon>Neohortaea</taxon>
    </lineage>
</organism>
<proteinExistence type="predicted"/>
<sequence>MPLAPAASPKLPEELWASIFEYCDSTPPSIVKARLEPSLDLTKSTNQTLKTISVVSKNWRRIVLPLLFTSACLQLDLRQWAEEIPRVAKRVDKRADVSTSRSADAQDGLVDYKPWIPSAIEDFCGFVLAAQLAPVVQSFVLVIDRSYRSNEKASPEQRRRHSKRPSPAVAAALWQYILSIIDPGRVVIMAPPNELHSVVSPTEWRPHDGDWVWTMTNLQMLELRQEQHVTPKPVGAALRSPALTRSKHGPCLLVLREWQHLGLNEGSFLPAYGTYDYFERGAPLLVQSITRRFGWDYQSGSSSGCRWAELLSSVHSFTYTAIFPFATHTRPVRWLQNLEVLDVQLAPDPQSGMLDDKSQTGRADLQDCWRELLSVYRDAADMEFQRTKGGASRLRKIICRDAQISALRADLSQAFHGLTSPRVARIGRVYQWSEEDEPGVFIKHARESGSKGHLLT</sequence>
<reference evidence="1" key="1">
    <citation type="journal article" date="2020" name="Stud. Mycol.">
        <title>101 Dothideomycetes genomes: a test case for predicting lifestyles and emergence of pathogens.</title>
        <authorList>
            <person name="Haridas S."/>
            <person name="Albert R."/>
            <person name="Binder M."/>
            <person name="Bloem J."/>
            <person name="Labutti K."/>
            <person name="Salamov A."/>
            <person name="Andreopoulos B."/>
            <person name="Baker S."/>
            <person name="Barry K."/>
            <person name="Bills G."/>
            <person name="Bluhm B."/>
            <person name="Cannon C."/>
            <person name="Castanera R."/>
            <person name="Culley D."/>
            <person name="Daum C."/>
            <person name="Ezra D."/>
            <person name="Gonzalez J."/>
            <person name="Henrissat B."/>
            <person name="Kuo A."/>
            <person name="Liang C."/>
            <person name="Lipzen A."/>
            <person name="Lutzoni F."/>
            <person name="Magnuson J."/>
            <person name="Mondo S."/>
            <person name="Nolan M."/>
            <person name="Ohm R."/>
            <person name="Pangilinan J."/>
            <person name="Park H.-J."/>
            <person name="Ramirez L."/>
            <person name="Alfaro M."/>
            <person name="Sun H."/>
            <person name="Tritt A."/>
            <person name="Yoshinaga Y."/>
            <person name="Zwiers L.-H."/>
            <person name="Turgeon B."/>
            <person name="Goodwin S."/>
            <person name="Spatafora J."/>
            <person name="Crous P."/>
            <person name="Grigoriev I."/>
        </authorList>
    </citation>
    <scope>NUCLEOTIDE SEQUENCE</scope>
    <source>
        <strain evidence="1">CBS 113389</strain>
    </source>
</reference>
<dbReference type="Proteomes" id="UP000799767">
    <property type="component" value="Unassembled WGS sequence"/>
</dbReference>
<name>A0A6A6PVC2_9PEZI</name>
<dbReference type="RefSeq" id="XP_033590512.1">
    <property type="nucleotide sequence ID" value="XM_033735316.1"/>
</dbReference>
<dbReference type="AlphaFoldDB" id="A0A6A6PVC2"/>
<accession>A0A6A6PVC2</accession>
<dbReference type="OrthoDB" id="5296720at2759"/>
<dbReference type="GeneID" id="54476318"/>